<keyword evidence="1" id="KW-0378">Hydrolase</keyword>
<dbReference type="InterPro" id="IPR013529">
    <property type="entry name" value="Glyco_hydro_42_N"/>
</dbReference>
<keyword evidence="2" id="KW-0326">Glycosidase</keyword>
<dbReference type="EMBL" id="ABCK01000005">
    <property type="protein sequence ID" value="EDM28519.1"/>
    <property type="molecule type" value="Genomic_DNA"/>
</dbReference>
<sequence>MKVLSLLIILAFVSCDSGMKGVEKEATQVPSVPKPVLKDLSSPPQSMSPGPYRYWPKYEKTPVTEMKAAEWHEGDHISSGWDWSLPAHVKPDPNGRLCIARLNRLNYKAEKSLKEIKAPVTPVLALWIKWKDMEPVEGQYNFDLLNQKINEAAEKGYKVVFRPLFSATVFAPDWLKKYKIPHRKEYKAAKVINYQVDHPKFHSRYLKFIKAMGKSKIAENPNLVGTFFGYASPSYGDEGIGPHGKDPDKIPHVVERINAWAQAFKDYENKVFMGGWSKLGVKKGFGLRRGFVEMYLYHLPSEESGQLLDKDFHLDVDEDSFAVDGRFNGDENEEYEESWASAKRGFRFGKNTNSFSYRYFTSNLRALQMRSNYLLYNDFSLMPEQLVWVGQSMGKSIADSPDIWCALRESYIKRWSFRNYPQDYFSESIKDKEFIPVKNFERGLKQRDTAEFKSEALVKVSHGVHQWMTPKDRSYDLIARKADQLVFNIDSQWLAKCGEDIALKISYFDQDNGEIKLKGFNKSQVLLKGTNDLKTVTYFIKKSEIKDQQIIIEGGAPLSFVRLIKVNP</sequence>
<dbReference type="Proteomes" id="UP000004947">
    <property type="component" value="Unassembled WGS sequence"/>
</dbReference>
<evidence type="ECO:0000256" key="1">
    <source>
        <dbReference type="ARBA" id="ARBA00022801"/>
    </source>
</evidence>
<dbReference type="Gene3D" id="3.20.20.80">
    <property type="entry name" value="Glycosidases"/>
    <property type="match status" value="1"/>
</dbReference>
<gene>
    <name evidence="4" type="ORF">LNTAR_11401</name>
</gene>
<dbReference type="GO" id="GO:0005975">
    <property type="term" value="P:carbohydrate metabolic process"/>
    <property type="evidence" value="ECO:0007669"/>
    <property type="project" value="InterPro"/>
</dbReference>
<dbReference type="PROSITE" id="PS51257">
    <property type="entry name" value="PROKAR_LIPOPROTEIN"/>
    <property type="match status" value="1"/>
</dbReference>
<comment type="caution">
    <text evidence="4">The sequence shown here is derived from an EMBL/GenBank/DDBJ whole genome shotgun (WGS) entry which is preliminary data.</text>
</comment>
<name>A6DJ83_9BACT</name>
<dbReference type="InterPro" id="IPR017853">
    <property type="entry name" value="GH"/>
</dbReference>
<evidence type="ECO:0000256" key="2">
    <source>
        <dbReference type="ARBA" id="ARBA00023295"/>
    </source>
</evidence>
<dbReference type="STRING" id="313628.LNTAR_11401"/>
<dbReference type="Pfam" id="PF02449">
    <property type="entry name" value="Glyco_hydro_42"/>
    <property type="match status" value="1"/>
</dbReference>
<proteinExistence type="predicted"/>
<dbReference type="eggNOG" id="ENOG50336TM">
    <property type="taxonomic scope" value="Bacteria"/>
</dbReference>
<evidence type="ECO:0000259" key="3">
    <source>
        <dbReference type="Pfam" id="PF02449"/>
    </source>
</evidence>
<reference evidence="4 5" key="1">
    <citation type="journal article" date="2010" name="J. Bacteriol.">
        <title>Genome sequence of Lentisphaera araneosa HTCC2155T, the type species of the order Lentisphaerales in the phylum Lentisphaerae.</title>
        <authorList>
            <person name="Thrash J.C."/>
            <person name="Cho J.C."/>
            <person name="Vergin K.L."/>
            <person name="Morris R.M."/>
            <person name="Giovannoni S.J."/>
        </authorList>
    </citation>
    <scope>NUCLEOTIDE SEQUENCE [LARGE SCALE GENOMIC DNA]</scope>
    <source>
        <strain evidence="4 5">HTCC2155</strain>
    </source>
</reference>
<dbReference type="RefSeq" id="WP_007277955.1">
    <property type="nucleotide sequence ID" value="NZ_ABCK01000005.1"/>
</dbReference>
<feature type="domain" description="Glycoside hydrolase family 42 N-terminal" evidence="3">
    <location>
        <begin position="128"/>
        <end position="212"/>
    </location>
</feature>
<protein>
    <recommendedName>
        <fullName evidence="3">Glycoside hydrolase family 42 N-terminal domain-containing protein</fullName>
    </recommendedName>
</protein>
<dbReference type="SUPFAM" id="SSF51445">
    <property type="entry name" value="(Trans)glycosidases"/>
    <property type="match status" value="1"/>
</dbReference>
<dbReference type="GO" id="GO:0004565">
    <property type="term" value="F:beta-galactosidase activity"/>
    <property type="evidence" value="ECO:0007669"/>
    <property type="project" value="InterPro"/>
</dbReference>
<accession>A6DJ83</accession>
<organism evidence="4 5">
    <name type="scientific">Lentisphaera araneosa HTCC2155</name>
    <dbReference type="NCBI Taxonomy" id="313628"/>
    <lineage>
        <taxon>Bacteria</taxon>
        <taxon>Pseudomonadati</taxon>
        <taxon>Lentisphaerota</taxon>
        <taxon>Lentisphaeria</taxon>
        <taxon>Lentisphaerales</taxon>
        <taxon>Lentisphaeraceae</taxon>
        <taxon>Lentisphaera</taxon>
    </lineage>
</organism>
<evidence type="ECO:0000313" key="5">
    <source>
        <dbReference type="Proteomes" id="UP000004947"/>
    </source>
</evidence>
<evidence type="ECO:0000313" key="4">
    <source>
        <dbReference type="EMBL" id="EDM28519.1"/>
    </source>
</evidence>
<dbReference type="GO" id="GO:0009341">
    <property type="term" value="C:beta-galactosidase complex"/>
    <property type="evidence" value="ECO:0007669"/>
    <property type="project" value="InterPro"/>
</dbReference>
<keyword evidence="5" id="KW-1185">Reference proteome</keyword>
<dbReference type="OrthoDB" id="1164634at2"/>
<dbReference type="AlphaFoldDB" id="A6DJ83"/>